<evidence type="ECO:0000313" key="8">
    <source>
        <dbReference type="Proteomes" id="UP000039865"/>
    </source>
</evidence>
<dbReference type="Pfam" id="PF22669">
    <property type="entry name" value="Exo_endo_phos2"/>
    <property type="match status" value="1"/>
</dbReference>
<name>A0A078A1P2_STYLE</name>
<dbReference type="InterPro" id="IPR036691">
    <property type="entry name" value="Endo/exonu/phosph_ase_sf"/>
</dbReference>
<dbReference type="GO" id="GO:0004439">
    <property type="term" value="F:phosphatidylinositol-4,5-bisphosphate 5-phosphatase activity"/>
    <property type="evidence" value="ECO:0007669"/>
    <property type="project" value="UniProtKB-EC"/>
</dbReference>
<dbReference type="GO" id="GO:0046856">
    <property type="term" value="P:phosphatidylinositol dephosphorylation"/>
    <property type="evidence" value="ECO:0007669"/>
    <property type="project" value="InterPro"/>
</dbReference>
<dbReference type="OrthoDB" id="405996at2759"/>
<dbReference type="InterPro" id="IPR000300">
    <property type="entry name" value="IPPc"/>
</dbReference>
<feature type="compositionally biased region" description="Basic and acidic residues" evidence="5">
    <location>
        <begin position="955"/>
        <end position="973"/>
    </location>
</feature>
<evidence type="ECO:0000256" key="4">
    <source>
        <dbReference type="ARBA" id="ARBA00022801"/>
    </source>
</evidence>
<comment type="similarity">
    <text evidence="1">Belongs to the synaptojanin family.</text>
</comment>
<feature type="region of interest" description="Disordered" evidence="5">
    <location>
        <begin position="949"/>
        <end position="1024"/>
    </location>
</feature>
<dbReference type="PROSITE" id="PS50275">
    <property type="entry name" value="SAC"/>
    <property type="match status" value="1"/>
</dbReference>
<keyword evidence="4" id="KW-0378">Hydrolase</keyword>
<dbReference type="SUPFAM" id="SSF56219">
    <property type="entry name" value="DNase I-like"/>
    <property type="match status" value="1"/>
</dbReference>
<evidence type="ECO:0000256" key="2">
    <source>
        <dbReference type="ARBA" id="ARBA00009678"/>
    </source>
</evidence>
<dbReference type="Gene3D" id="3.60.10.10">
    <property type="entry name" value="Endonuclease/exonuclease/phosphatase"/>
    <property type="match status" value="1"/>
</dbReference>
<dbReference type="InterPro" id="IPR002013">
    <property type="entry name" value="SAC_dom"/>
</dbReference>
<protein>
    <recommendedName>
        <fullName evidence="3">phosphoinositide 5-phosphatase</fullName>
        <ecNumber evidence="3">3.1.3.36</ecNumber>
    </recommendedName>
</protein>
<dbReference type="EMBL" id="CCKQ01003568">
    <property type="protein sequence ID" value="CDW74699.1"/>
    <property type="molecule type" value="Genomic_DNA"/>
</dbReference>
<dbReference type="InterPro" id="IPR046985">
    <property type="entry name" value="IP5"/>
</dbReference>
<evidence type="ECO:0000256" key="5">
    <source>
        <dbReference type="SAM" id="MobiDB-lite"/>
    </source>
</evidence>
<dbReference type="Proteomes" id="UP000039865">
    <property type="component" value="Unassembled WGS sequence"/>
</dbReference>
<sequence>MNIIHQVAQYMDELKKYLSEGFYFSYGYDLTTSRQRRIKFLQSKSKDPLKIIASDHSYFWNINLYKDFQDQNIDIRWFTPLIQGYIGMHTGQIVGREIQLALISRRSHLRSGTRYNARGIDDTGNVGNFVETEQIVQLENIVFSYVMIRGSVPIFWEQKGMIEGVTISRGPEMTKMAFHKHFDELFNLYNQIFVVDLLSDTKQREIILTKEYVRQIYESQFKEKIKFMHFDFHHYCSGDRYQSLKVLIGKVGQGIQDFGFFVEDIQARKIQRLQQGVFRVNCLDSLDRTNVAQSKIGIMILQRQLQKLGFIIEDTFGKEVAKEGLAFADVQNQCIKQIKHFWAEQGDYLSKQYAGTNSTISKVSRDGKEGFMGKIQHKMKNVQRYLINTLNENFQQNSIDIILGKHAQSVISSDLRNYLITEMRKREDLFTEIKNIKLYVGTWNLGGTKPYDTVDLSSWLLAFKDNFIPDIVIVGFQEIVNLNASSILMGGSQGNYKIWNDLVLNNLIDHTKEDYVYVTSENLVGIHIALFTKKGLNQKLTDIATSKVKLGFSGKVGNKGAALIRFLYEDTSFCFINCHLDSGLGYQEQKKRVQQIQEIYQNAFIKERGTSQINYSVSNHQIKVIFGDLNYRLINPELFRKDLDPYRREKAKDELFKSLHIQDYEELIKYDEFKLAQKDSEILREFKEGQLIFDPTYQYNQNSNAYDTSSKQRIPAWCDRILYEANSNLSQVFYGRSELKLSDHRPVLSLFEAKIRKVNELAKQEVEDKLVQKFKSINHQHNPPISPLKKPEPNKHLSSMVVIPKKNDSQLTLSEQKKRRLSFSGSVIEPSIGDFGLIDTQDSFHSPRLITQSLIIKDPKELEDLVKEKSVLFNDEQVKKATNEEYPFILNRQQTELFQTEGFSPIKLDQLEREESVAQLFIQDKLKRDLKGQQAVNMIKKVGLFNNDSDEEEKEEKLEKEAGSLMKSDDKHNNPFSGPSPKKITTHAAKGKPLFSDSDDEDVEVKDSEQEPDNIQRASQLNKI</sequence>
<feature type="domain" description="SAC" evidence="6">
    <location>
        <begin position="19"/>
        <end position="355"/>
    </location>
</feature>
<dbReference type="SMART" id="SM00128">
    <property type="entry name" value="IPPc"/>
    <property type="match status" value="1"/>
</dbReference>
<dbReference type="PANTHER" id="PTHR11200:SF275">
    <property type="entry name" value="LD06095P"/>
    <property type="match status" value="1"/>
</dbReference>
<dbReference type="Pfam" id="PF02383">
    <property type="entry name" value="Syja_N"/>
    <property type="match status" value="1"/>
</dbReference>
<evidence type="ECO:0000313" key="7">
    <source>
        <dbReference type="EMBL" id="CDW74699.1"/>
    </source>
</evidence>
<dbReference type="AlphaFoldDB" id="A0A078A1P2"/>
<dbReference type="PANTHER" id="PTHR11200">
    <property type="entry name" value="INOSITOL 5-PHOSPHATASE"/>
    <property type="match status" value="1"/>
</dbReference>
<evidence type="ECO:0000256" key="1">
    <source>
        <dbReference type="ARBA" id="ARBA00008943"/>
    </source>
</evidence>
<keyword evidence="8" id="KW-1185">Reference proteome</keyword>
<accession>A0A078A1P2</accession>
<comment type="similarity">
    <text evidence="2">In the central section; belongs to the inositol 1,4,5-trisphosphate 5-phosphatase family.</text>
</comment>
<proteinExistence type="inferred from homology"/>
<dbReference type="InParanoid" id="A0A078A1P2"/>
<organism evidence="7 8">
    <name type="scientific">Stylonychia lemnae</name>
    <name type="common">Ciliate</name>
    <dbReference type="NCBI Taxonomy" id="5949"/>
    <lineage>
        <taxon>Eukaryota</taxon>
        <taxon>Sar</taxon>
        <taxon>Alveolata</taxon>
        <taxon>Ciliophora</taxon>
        <taxon>Intramacronucleata</taxon>
        <taxon>Spirotrichea</taxon>
        <taxon>Stichotrichia</taxon>
        <taxon>Sporadotrichida</taxon>
        <taxon>Oxytrichidae</taxon>
        <taxon>Stylonychinae</taxon>
        <taxon>Stylonychia</taxon>
    </lineage>
</organism>
<dbReference type="EC" id="3.1.3.36" evidence="3"/>
<reference evidence="7 8" key="1">
    <citation type="submission" date="2014-06" db="EMBL/GenBank/DDBJ databases">
        <authorList>
            <person name="Swart Estienne"/>
        </authorList>
    </citation>
    <scope>NUCLEOTIDE SEQUENCE [LARGE SCALE GENOMIC DNA]</scope>
    <source>
        <strain evidence="7 8">130c</strain>
    </source>
</reference>
<gene>
    <name evidence="7" type="primary">Contig13868.g14800</name>
    <name evidence="7" type="ORF">STYLEM_3681</name>
</gene>
<evidence type="ECO:0000256" key="3">
    <source>
        <dbReference type="ARBA" id="ARBA00013044"/>
    </source>
</evidence>
<dbReference type="OMA" id="HPCHELR"/>
<evidence type="ECO:0000259" key="6">
    <source>
        <dbReference type="PROSITE" id="PS50275"/>
    </source>
</evidence>